<dbReference type="GO" id="GO:0032259">
    <property type="term" value="P:methylation"/>
    <property type="evidence" value="ECO:0007669"/>
    <property type="project" value="UniProtKB-KW"/>
</dbReference>
<accession>A0A830GLM3</accession>
<proteinExistence type="predicted"/>
<comment type="caution">
    <text evidence="2">The sequence shown here is derived from an EMBL/GenBank/DDBJ whole genome shotgun (WGS) entry which is preliminary data.</text>
</comment>
<dbReference type="CDD" id="cd02440">
    <property type="entry name" value="AdoMet_MTases"/>
    <property type="match status" value="1"/>
</dbReference>
<dbReference type="InterPro" id="IPR029063">
    <property type="entry name" value="SAM-dependent_MTases_sf"/>
</dbReference>
<dbReference type="Gene3D" id="3.40.50.150">
    <property type="entry name" value="Vaccinia Virus protein VP39"/>
    <property type="match status" value="1"/>
</dbReference>
<protein>
    <submittedName>
        <fullName evidence="2">Putative menaquinone biosynthesis methyltransferase</fullName>
    </submittedName>
</protein>
<keyword evidence="3" id="KW-1185">Reference proteome</keyword>
<name>A0A830GLM3_9EURY</name>
<dbReference type="SUPFAM" id="SSF53335">
    <property type="entry name" value="S-adenosyl-L-methionine-dependent methyltransferases"/>
    <property type="match status" value="1"/>
</dbReference>
<feature type="domain" description="Methyltransferase" evidence="1">
    <location>
        <begin position="64"/>
        <end position="162"/>
    </location>
</feature>
<evidence type="ECO:0000259" key="1">
    <source>
        <dbReference type="Pfam" id="PF13649"/>
    </source>
</evidence>
<dbReference type="AlphaFoldDB" id="A0A830GLM3"/>
<keyword evidence="2" id="KW-0808">Transferase</keyword>
<dbReference type="Pfam" id="PF13649">
    <property type="entry name" value="Methyltransf_25"/>
    <property type="match status" value="1"/>
</dbReference>
<evidence type="ECO:0000313" key="3">
    <source>
        <dbReference type="Proteomes" id="UP000605784"/>
    </source>
</evidence>
<sequence length="211" mass="23736">MRRRSKLLVTGVALAIGSAVAFVLKKRNDPAPLPYEQRHVLDLPRLLKRSQLQEVLAPESSEHILEVGPGTGRYSLPVARELDQDGSLHVLDVQEPMLDHTVERAREQGVDGITVTHADAQEPPYPDENFDAAYMVSTIGEIPDPDQEQALEELYRVLRPGGRLVVGESIADPDMVRFGTLRDRCESVGFRFERRVGRRISYFARFRKPAP</sequence>
<dbReference type="PANTHER" id="PTHR43591:SF24">
    <property type="entry name" value="2-METHOXY-6-POLYPRENYL-1,4-BENZOQUINOL METHYLASE, MITOCHONDRIAL"/>
    <property type="match status" value="1"/>
</dbReference>
<dbReference type="GO" id="GO:0008168">
    <property type="term" value="F:methyltransferase activity"/>
    <property type="evidence" value="ECO:0007669"/>
    <property type="project" value="UniProtKB-KW"/>
</dbReference>
<dbReference type="EMBL" id="BMOU01000003">
    <property type="protein sequence ID" value="GGN95653.1"/>
    <property type="molecule type" value="Genomic_DNA"/>
</dbReference>
<gene>
    <name evidence="2" type="ORF">GCM10009030_23050</name>
</gene>
<keyword evidence="2" id="KW-0489">Methyltransferase</keyword>
<reference evidence="2" key="1">
    <citation type="journal article" date="2014" name="Int. J. Syst. Evol. Microbiol.">
        <title>Complete genome sequence of Corynebacterium casei LMG S-19264T (=DSM 44701T), isolated from a smear-ripened cheese.</title>
        <authorList>
            <consortium name="US DOE Joint Genome Institute (JGI-PGF)"/>
            <person name="Walter F."/>
            <person name="Albersmeier A."/>
            <person name="Kalinowski J."/>
            <person name="Ruckert C."/>
        </authorList>
    </citation>
    <scope>NUCLEOTIDE SEQUENCE</scope>
    <source>
        <strain evidence="2">JCM 17820</strain>
    </source>
</reference>
<dbReference type="InterPro" id="IPR041698">
    <property type="entry name" value="Methyltransf_25"/>
</dbReference>
<dbReference type="PANTHER" id="PTHR43591">
    <property type="entry name" value="METHYLTRANSFERASE"/>
    <property type="match status" value="1"/>
</dbReference>
<organism evidence="2 3">
    <name type="scientific">Haloarcula pellucida</name>
    <dbReference type="NCBI Taxonomy" id="1427151"/>
    <lineage>
        <taxon>Archaea</taxon>
        <taxon>Methanobacteriati</taxon>
        <taxon>Methanobacteriota</taxon>
        <taxon>Stenosarchaea group</taxon>
        <taxon>Halobacteria</taxon>
        <taxon>Halobacteriales</taxon>
        <taxon>Haloarculaceae</taxon>
        <taxon>Haloarcula</taxon>
    </lineage>
</organism>
<dbReference type="Proteomes" id="UP000605784">
    <property type="component" value="Unassembled WGS sequence"/>
</dbReference>
<evidence type="ECO:0000313" key="2">
    <source>
        <dbReference type="EMBL" id="GGN95653.1"/>
    </source>
</evidence>
<reference evidence="2" key="2">
    <citation type="submission" date="2020-09" db="EMBL/GenBank/DDBJ databases">
        <authorList>
            <person name="Sun Q."/>
            <person name="Ohkuma M."/>
        </authorList>
    </citation>
    <scope>NUCLEOTIDE SEQUENCE</scope>
    <source>
        <strain evidence="2">JCM 17820</strain>
    </source>
</reference>